<evidence type="ECO:0000313" key="5">
    <source>
        <dbReference type="EMBL" id="MBY5951998.1"/>
    </source>
</evidence>
<feature type="domain" description="DUF7507" evidence="4">
    <location>
        <begin position="2397"/>
        <end position="2489"/>
    </location>
</feature>
<dbReference type="PROSITE" id="PS00018">
    <property type="entry name" value="EF_HAND_1"/>
    <property type="match status" value="1"/>
</dbReference>
<feature type="region of interest" description="Disordered" evidence="1">
    <location>
        <begin position="2479"/>
        <end position="2504"/>
    </location>
</feature>
<feature type="domain" description="DUF7507" evidence="4">
    <location>
        <begin position="2506"/>
        <end position="2603"/>
    </location>
</feature>
<feature type="compositionally biased region" description="Polar residues" evidence="1">
    <location>
        <begin position="1328"/>
        <end position="1341"/>
    </location>
</feature>
<dbReference type="Pfam" id="PF13585">
    <property type="entry name" value="CHU_C"/>
    <property type="match status" value="1"/>
</dbReference>
<feature type="domain" description="DUF7507" evidence="4">
    <location>
        <begin position="1459"/>
        <end position="1563"/>
    </location>
</feature>
<dbReference type="EMBL" id="JAHVHP010000002">
    <property type="protein sequence ID" value="MBY5951998.1"/>
    <property type="molecule type" value="Genomic_DNA"/>
</dbReference>
<feature type="domain" description="DUF7507" evidence="4">
    <location>
        <begin position="1223"/>
        <end position="1318"/>
    </location>
</feature>
<feature type="domain" description="DUF7507" evidence="4">
    <location>
        <begin position="1820"/>
        <end position="1923"/>
    </location>
</feature>
<dbReference type="InterPro" id="IPR001434">
    <property type="entry name" value="OmcB-like_DUF11"/>
</dbReference>
<feature type="domain" description="DUF7507" evidence="4">
    <location>
        <begin position="1701"/>
        <end position="1806"/>
    </location>
</feature>
<feature type="domain" description="DUF7507" evidence="4">
    <location>
        <begin position="2078"/>
        <end position="2172"/>
    </location>
</feature>
<evidence type="ECO:0000259" key="3">
    <source>
        <dbReference type="Pfam" id="PF19081"/>
    </source>
</evidence>
<feature type="region of interest" description="Disordered" evidence="1">
    <location>
        <begin position="2043"/>
        <end position="2066"/>
    </location>
</feature>
<dbReference type="InterPro" id="IPR055354">
    <property type="entry name" value="DUF7507"/>
</dbReference>
<feature type="compositionally biased region" description="Acidic residues" evidence="1">
    <location>
        <begin position="2486"/>
        <end position="2500"/>
    </location>
</feature>
<feature type="region of interest" description="Disordered" evidence="1">
    <location>
        <begin position="1914"/>
        <end position="1942"/>
    </location>
</feature>
<feature type="compositionally biased region" description="Polar residues" evidence="1">
    <location>
        <begin position="1932"/>
        <end position="1942"/>
    </location>
</feature>
<accession>A0ABS7N7W0</accession>
<dbReference type="InterPro" id="IPR006626">
    <property type="entry name" value="PbH1"/>
</dbReference>
<sequence length="3229" mass="344437">MDQQYKIFGKISGVFALLILLFLGIFNQSFAQNQNVKPFTQRVGTPAPPNGIFRIKGDYTLIGNTNLTLEDYGDNTNNSNNEMIYVDIDGDGQTLNSSSSTLVFSQENGIDPNCSEILYAGLYWSGRSTSDQYVVNIGGTNVTTDIFHNQSIGSGSSYSLTMSRGGSLNDYYAIYTFAGSGDTYQFHFTNDQIGPNGERMYYTINGGSPIFPSGQIRETNVPSNDQERVTFNPIVFNDGSRVISIDELTREEDEDAQESDFLNNQNFARVTITSGGTTLDKRQVKLKGPGAANYTQITASNSNIQYSSGGNLADIFVGYSDITQYVKDNGLGEYTVADLALVEGNGGQTGYFGQWGIVVVYQNERMPWRDVTLFDGFSYVQSPGNGALAEGILNISGFNAAQSGDVNVKLGVMAGEGDRGITGDFLEIEAGVNTNDWRRLSHPLTTTGNFFNSSIYTPNRDASNDLVVNPRNPNILNNTGIDIAMWNIDNTNNQIIANSQTSTRFKYGTTQDLYAIYFVAFAVDAYVPDVEALHQVIDINGQGPGASIEPGQEATFTVELTNKSLTEGDEQGVLEIAIPFGSIVDLNSFETEFHPSVTPGGNSAPTFDPNTGILTWQFGDLPLSSDVGLTVDDVLATLTYSLIATDDCLILFENECSPPIMSVEGTVSVVGAISGSPLVDELIIDRDTSDPCAGDTGLRGPIEISIDTSNFQCAEFISDFEFCAPKDEVTLAEIEAIYDFPEGYTFYDGTDRTTANQFDANTPFPGAGTYYAFPFDSNIFSGCYTEFTISIIPAPTLVVNDPAAVCTPGTVDLTADAVTAGSDSDLTFTYWTDEDATVSLQNPAAVATSGTYYIRAENAAGCFVIEAVDVVVNETPIAPVLDVPAPACDATSVTITFTAEAGVEYSLTNTFAELIVGGSFDAPVDSNGTVFARTEGTECVVSSPFTVAPAPASPDAPVLTVPSPACDATSVTITFTAEAGVEYSLTNTFAELIVGGSFDAPVDSNGTVFARTEGTECVVSSPFTVAPAPASPDAPIGDDQTVCATDPIQTLTATATVQSGATLLWYDAETAENPIAGQPTLNVIGTVTYWAEAVSAQGCASERVPVTLTINDCSLSIVKTGTFNDENGNGRADDGETISYTFLVTNTGNLPLTGVTVTDPLVTVNGGPIDLAVGANSGNTFTATYTIDQDDINAGKVDNTATADSNESDPATDDETTDLPQDASLSIVKTGTFNDENGNGRADDGETISYTFLVTNTGNLPLTGVTVTDPLVTVNGGPIDLAVGANSGNTFTATYTIDQDDINAGKVDNTATADSNESDPATDDETTDLPQSPNLSISKEVTGNDDVLDGQVTYDITVTNTGNVTLFDIYVEDMQVGLMEVIAELAPGQSEVFPVAVTITQELIDGECFTNTASAELREYFGQERPDQGQQIPGIAEEEYEVLLVVRDQAEACFTQDKSINIEKTSDLETSGEQDCFDVTAGETVITYTFTVTNTGNVSLSGVAVNDELEGLSAISFVGGDTDGDDELDVDETWTYEATYTVTQDDVDAGSIENTAEVTTDDETVSDEDRLIIELCQESGINIEKTSDLETSGEQDCFEVIAGETVITYTFTVTNTGNVSLSGVAVNDELEGLSAISFVGGDTDQDGELDVDETWTYEATYTVTQDDVDAGSIENTAEVTTDDETVSDEDRLIIELCQESGINIEKSSDLETSGEQDCFEVIAGETVITYTFTVTNTGNVSLSGVAVNDELEGLSAISFVGGDTDGDGELDVDETWTYEATYTVTQDDVDAGSIENTAEVTTDDETVSNEDTLIIDLCQQPAIELLKDGIFNDENQDGFGNVGETITYIFTVSNTGNVTLSNITVTDPLVTVNGGPISLAPGESDNTTFTATYELTQQDIDNGYVVNLALAEGTSPTDEVVEDESSDPTPVENPSTDCETCTETEIPQNPAIELLKDGIFNDENQDGFGNVGETITYIFTVSNIGNVTLSDITITDPMVTVNGGPISLAPGESDNTTFTATYELTQQDIDNGYVVNLALAEGTSPTDEVVEDESSDPTPVEEPNTDCETCTEVVIPQNPSINIDKIADPTSVDAAGQEVTYTLTVTNTGNTTLAGVTINDPLTGFSENVGSMVPGQVVVRETTYVVTQADIDNGSIVNVADVFAFSGQTPVSDEDDAVVEAIQRPGITMDKTADPTSVDAAGQEVTYTLTVTNTGNTTLAGVTINDPLTGFSENVGSMVPGQVVVRETTYVVTQADIDNGSIVNVADVFAFSGQTPVSDEDDAVVEAIRNPSIQVIKTDNGAEVSEAGDVITYTLTVTNTGNVTLTNVTVEDPLTGLDVNVGTLAPGASTSVDTDYEVTQADVDAGFVLNTALTEGESPDGEDPEDDTEIETPIERNPSIQVIKTDNGAQVSEAGDVITYTLTVTNTGNVTLTNVTVEDPLTGLDVNVGTLAPGASTSVDTDYEVTQTDVDAGFILNTALTTGESPEGEDDPEDETEIETPIDRSSSINISKVADVEAVQNDGEVINYTIVVTNTGNTTLTDVAVADPLTGLDEVIDVLQPGVSVSFETSYTVTIADLADKQQIVNIATATFTDPVTEDEVTEEAEETVDIGCIDWTLVTGIVYSALTDQPLPNVPITLIPQGDTPGETLIVITDAEGRYVFKDVPTGNYLIQVQDANLNAQGLFNFQKSSLAFREVEVCVPVVEDFPYAPFDGVVLGDFVWYDLNQDGIQNEWFDANNDGQVTMNDLSAGPISISEWEWFDLNGDGRYDGPENEGELNKAGLAGTTDGGNIRVTGPNGYDANVIVGILGYWRERPGATEDDMFDDQGGAIYGEYNAVITADPVLLASASAMAATGLVKNLPNEGGRMTDINSIRFEERCGLTTDDTVSRTVSSDSRVHLDMDFGWVCVQAEVEIIANDDDFGDYFVSYGGLLGNILDNDLLEGQRPDPADVDFEFTELDGVIGLLIDDNGELSLIPNVNEARAYTLRYVLRETAFPDNNDDALVFFRLLNDQVDLSVEKTSFEVEIYEGDEFEYEITVRNIGGTPATNVEIVDELPASVTYLSSSVVFTNDEQIQVGTPAVTGSRITWNVPFLPADGVIVFRVRVQAGDAGTITNIATVGAEEEDVDTTNNQDDDVNQVLPFRIPNVITPNNDGDNDSFEIKGLGKFVSNEITIFNRYGDHVLEQENYRNDWNAPGQVSGTYFFVLRTVDRSGREHEFTGWIQVIKED</sequence>
<protein>
    <submittedName>
        <fullName evidence="5">DUF11 domain-containing protein</fullName>
    </submittedName>
</protein>
<feature type="domain" description="DUF7507" evidence="4">
    <location>
        <begin position="1332"/>
        <end position="1420"/>
    </location>
</feature>
<comment type="caution">
    <text evidence="5">The sequence shown here is derived from an EMBL/GenBank/DDBJ whole genome shotgun (WGS) entry which is preliminary data.</text>
</comment>
<dbReference type="InterPro" id="IPR047589">
    <property type="entry name" value="DUF11_rpt"/>
</dbReference>
<evidence type="ECO:0000256" key="1">
    <source>
        <dbReference type="SAM" id="MobiDB-lite"/>
    </source>
</evidence>
<feature type="compositionally biased region" description="Acidic residues" evidence="1">
    <location>
        <begin position="1206"/>
        <end position="1217"/>
    </location>
</feature>
<reference evidence="5 6" key="1">
    <citation type="submission" date="2021-06" db="EMBL/GenBank/DDBJ databases">
        <title>44 bacteria genomes isolated from Dapeng, Shenzhen.</title>
        <authorList>
            <person name="Zheng W."/>
            <person name="Yu S."/>
            <person name="Huang Y."/>
        </authorList>
    </citation>
    <scope>NUCLEOTIDE SEQUENCE [LARGE SCALE GENOMIC DNA]</scope>
    <source>
        <strain evidence="5 6">DP5N14-6</strain>
    </source>
</reference>
<gene>
    <name evidence="5" type="ORF">KUV23_13490</name>
</gene>
<feature type="compositionally biased region" description="Acidic residues" evidence="1">
    <location>
        <begin position="1316"/>
        <end position="1327"/>
    </location>
</feature>
<feature type="region of interest" description="Disordered" evidence="1">
    <location>
        <begin position="1196"/>
        <end position="1222"/>
    </location>
</feature>
<dbReference type="InterPro" id="IPR026341">
    <property type="entry name" value="T9SS_type_B"/>
</dbReference>
<feature type="domain" description="DUF11" evidence="2">
    <location>
        <begin position="3015"/>
        <end position="3134"/>
    </location>
</feature>
<evidence type="ECO:0000313" key="6">
    <source>
        <dbReference type="Proteomes" id="UP000766609"/>
    </source>
</evidence>
<dbReference type="PANTHER" id="PTHR34819">
    <property type="entry name" value="LARGE CYSTEINE-RICH PERIPLASMIC PROTEIN OMCB"/>
    <property type="match status" value="1"/>
</dbReference>
<proteinExistence type="predicted"/>
<feature type="domain" description="DUF7507" evidence="4">
    <location>
        <begin position="1949"/>
        <end position="2052"/>
    </location>
</feature>
<dbReference type="InterPro" id="IPR044023">
    <property type="entry name" value="Ig_7"/>
</dbReference>
<feature type="domain" description="DUF7507" evidence="4">
    <location>
        <begin position="2185"/>
        <end position="2278"/>
    </location>
</feature>
<dbReference type="Pfam" id="PF19081">
    <property type="entry name" value="Ig_7"/>
    <property type="match status" value="1"/>
</dbReference>
<name>A0ABS7N7W0_9BACT</name>
<dbReference type="Gene3D" id="2.60.40.10">
    <property type="entry name" value="Immunoglobulins"/>
    <property type="match status" value="3"/>
</dbReference>
<dbReference type="NCBIfam" id="TIGR04131">
    <property type="entry name" value="Bac_Flav_CTERM"/>
    <property type="match status" value="1"/>
</dbReference>
<feature type="region of interest" description="Disordered" evidence="1">
    <location>
        <begin position="2373"/>
        <end position="2397"/>
    </location>
</feature>
<keyword evidence="6" id="KW-1185">Reference proteome</keyword>
<organism evidence="5 6">
    <name type="scientific">Algoriphagus marincola</name>
    <dbReference type="NCBI Taxonomy" id="264027"/>
    <lineage>
        <taxon>Bacteria</taxon>
        <taxon>Pseudomonadati</taxon>
        <taxon>Bacteroidota</taxon>
        <taxon>Cytophagia</taxon>
        <taxon>Cytophagales</taxon>
        <taxon>Cyclobacteriaceae</taxon>
        <taxon>Algoriphagus</taxon>
    </lineage>
</organism>
<dbReference type="Pfam" id="PF01345">
    <property type="entry name" value="DUF11"/>
    <property type="match status" value="1"/>
</dbReference>
<dbReference type="InterPro" id="IPR018247">
    <property type="entry name" value="EF_Hand_1_Ca_BS"/>
</dbReference>
<evidence type="ECO:0000259" key="4">
    <source>
        <dbReference type="Pfam" id="PF24346"/>
    </source>
</evidence>
<feature type="compositionally biased region" description="Acidic residues" evidence="1">
    <location>
        <begin position="2377"/>
        <end position="2392"/>
    </location>
</feature>
<feature type="domain" description="DUF7507" evidence="4">
    <location>
        <begin position="2290"/>
        <end position="2386"/>
    </location>
</feature>
<dbReference type="SUPFAM" id="SSF49478">
    <property type="entry name" value="Cna protein B-type domain"/>
    <property type="match status" value="1"/>
</dbReference>
<dbReference type="PANTHER" id="PTHR34819:SF3">
    <property type="entry name" value="CELL SURFACE PROTEIN"/>
    <property type="match status" value="1"/>
</dbReference>
<dbReference type="NCBIfam" id="TIGR01451">
    <property type="entry name" value="B_ant_repeat"/>
    <property type="match status" value="13"/>
</dbReference>
<dbReference type="Proteomes" id="UP000766609">
    <property type="component" value="Unassembled WGS sequence"/>
</dbReference>
<feature type="domain" description="Ig-like" evidence="3">
    <location>
        <begin position="1032"/>
        <end position="1111"/>
    </location>
</feature>
<dbReference type="RefSeq" id="WP_222584489.1">
    <property type="nucleotide sequence ID" value="NZ_JAHVHP010000002.1"/>
</dbReference>
<feature type="region of interest" description="Disordered" evidence="1">
    <location>
        <begin position="1306"/>
        <end position="1342"/>
    </location>
</feature>
<dbReference type="SMART" id="SM00710">
    <property type="entry name" value="PbH1"/>
    <property type="match status" value="4"/>
</dbReference>
<dbReference type="InterPro" id="IPR051172">
    <property type="entry name" value="Chlamydia_OmcB"/>
</dbReference>
<dbReference type="Pfam" id="PF24346">
    <property type="entry name" value="DUF7507"/>
    <property type="match status" value="13"/>
</dbReference>
<dbReference type="InterPro" id="IPR013783">
    <property type="entry name" value="Ig-like_fold"/>
</dbReference>
<feature type="domain" description="DUF7507" evidence="4">
    <location>
        <begin position="1580"/>
        <end position="1684"/>
    </location>
</feature>
<feature type="domain" description="DUF7507" evidence="4">
    <location>
        <begin position="1114"/>
        <end position="1208"/>
    </location>
</feature>
<evidence type="ECO:0000259" key="2">
    <source>
        <dbReference type="Pfam" id="PF01345"/>
    </source>
</evidence>